<sequence>YEAGFNEQDRHDSMIMTTGHELLKGYVVRTMKGGNNMPYYQDSSSGSQSRGRGFYGRGFPQHFQPIRLVQEVLKIIVGGCSGQEWLAWFPKCSGMFWKDFLVLEFLESKWLTSINMLSKWSRMRIPSTPLAPEHGF</sequence>
<proteinExistence type="predicted"/>
<feature type="non-terminal residue" evidence="1">
    <location>
        <position position="1"/>
    </location>
</feature>
<dbReference type="Proteomes" id="UP000823775">
    <property type="component" value="Unassembled WGS sequence"/>
</dbReference>
<accession>A0ABS8W069</accession>
<evidence type="ECO:0000313" key="2">
    <source>
        <dbReference type="Proteomes" id="UP000823775"/>
    </source>
</evidence>
<protein>
    <submittedName>
        <fullName evidence="1">Uncharacterized protein</fullName>
    </submittedName>
</protein>
<name>A0ABS8W069_DATST</name>
<comment type="caution">
    <text evidence="1">The sequence shown here is derived from an EMBL/GenBank/DDBJ whole genome shotgun (WGS) entry which is preliminary data.</text>
</comment>
<gene>
    <name evidence="1" type="ORF">HAX54_042913</name>
</gene>
<evidence type="ECO:0000313" key="1">
    <source>
        <dbReference type="EMBL" id="MCE2055580.1"/>
    </source>
</evidence>
<organism evidence="1 2">
    <name type="scientific">Datura stramonium</name>
    <name type="common">Jimsonweed</name>
    <name type="synonym">Common thornapple</name>
    <dbReference type="NCBI Taxonomy" id="4076"/>
    <lineage>
        <taxon>Eukaryota</taxon>
        <taxon>Viridiplantae</taxon>
        <taxon>Streptophyta</taxon>
        <taxon>Embryophyta</taxon>
        <taxon>Tracheophyta</taxon>
        <taxon>Spermatophyta</taxon>
        <taxon>Magnoliopsida</taxon>
        <taxon>eudicotyledons</taxon>
        <taxon>Gunneridae</taxon>
        <taxon>Pentapetalae</taxon>
        <taxon>asterids</taxon>
        <taxon>lamiids</taxon>
        <taxon>Solanales</taxon>
        <taxon>Solanaceae</taxon>
        <taxon>Solanoideae</taxon>
        <taxon>Datureae</taxon>
        <taxon>Datura</taxon>
    </lineage>
</organism>
<keyword evidence="2" id="KW-1185">Reference proteome</keyword>
<dbReference type="EMBL" id="JACEIK010006360">
    <property type="protein sequence ID" value="MCE2055580.1"/>
    <property type="molecule type" value="Genomic_DNA"/>
</dbReference>
<reference evidence="1 2" key="1">
    <citation type="journal article" date="2021" name="BMC Genomics">
        <title>Datura genome reveals duplications of psychoactive alkaloid biosynthetic genes and high mutation rate following tissue culture.</title>
        <authorList>
            <person name="Rajewski A."/>
            <person name="Carter-House D."/>
            <person name="Stajich J."/>
            <person name="Litt A."/>
        </authorList>
    </citation>
    <scope>NUCLEOTIDE SEQUENCE [LARGE SCALE GENOMIC DNA]</scope>
    <source>
        <strain evidence="1">AR-01</strain>
    </source>
</reference>